<evidence type="ECO:0000313" key="2">
    <source>
        <dbReference type="EMBL" id="PPQ65916.1"/>
    </source>
</evidence>
<dbReference type="Gene3D" id="3.80.10.10">
    <property type="entry name" value="Ribonuclease Inhibitor"/>
    <property type="match status" value="1"/>
</dbReference>
<dbReference type="Proteomes" id="UP000284842">
    <property type="component" value="Unassembled WGS sequence"/>
</dbReference>
<dbReference type="AlphaFoldDB" id="A0A409VI83"/>
<evidence type="ECO:0000313" key="3">
    <source>
        <dbReference type="Proteomes" id="UP000284842"/>
    </source>
</evidence>
<dbReference type="OrthoDB" id="2984131at2759"/>
<feature type="compositionally biased region" description="Acidic residues" evidence="1">
    <location>
        <begin position="260"/>
        <end position="271"/>
    </location>
</feature>
<protein>
    <recommendedName>
        <fullName evidence="4">F-box domain-containing protein</fullName>
    </recommendedName>
</protein>
<feature type="region of interest" description="Disordered" evidence="1">
    <location>
        <begin position="254"/>
        <end position="275"/>
    </location>
</feature>
<accession>A0A409VI83</accession>
<evidence type="ECO:0008006" key="4">
    <source>
        <dbReference type="Google" id="ProtNLM"/>
    </source>
</evidence>
<proteinExistence type="predicted"/>
<evidence type="ECO:0000256" key="1">
    <source>
        <dbReference type="SAM" id="MobiDB-lite"/>
    </source>
</evidence>
<name>A0A409VI83_9AGAR</name>
<reference evidence="2 3" key="1">
    <citation type="journal article" date="2018" name="Evol. Lett.">
        <title>Horizontal gene cluster transfer increased hallucinogenic mushroom diversity.</title>
        <authorList>
            <person name="Reynolds H.T."/>
            <person name="Vijayakumar V."/>
            <person name="Gluck-Thaler E."/>
            <person name="Korotkin H.B."/>
            <person name="Matheny P.B."/>
            <person name="Slot J.C."/>
        </authorList>
    </citation>
    <scope>NUCLEOTIDE SEQUENCE [LARGE SCALE GENOMIC DNA]</scope>
    <source>
        <strain evidence="2 3">2629</strain>
    </source>
</reference>
<dbReference type="EMBL" id="NHTK01006055">
    <property type="protein sequence ID" value="PPQ65916.1"/>
    <property type="molecule type" value="Genomic_DNA"/>
</dbReference>
<gene>
    <name evidence="2" type="ORF">CVT24_011249</name>
</gene>
<keyword evidence="3" id="KW-1185">Reference proteome</keyword>
<dbReference type="InterPro" id="IPR032675">
    <property type="entry name" value="LRR_dom_sf"/>
</dbReference>
<comment type="caution">
    <text evidence="2">The sequence shown here is derived from an EMBL/GenBank/DDBJ whole genome shotgun (WGS) entry which is preliminary data.</text>
</comment>
<dbReference type="SUPFAM" id="SSF52047">
    <property type="entry name" value="RNI-like"/>
    <property type="match status" value="1"/>
</dbReference>
<sequence length="604" mass="68348">MSSSIETITPLNDDVLSLLMSYVSSPADLLSVTLSSKHMYNLAESELVYRSVRCKLSNNAVWEHLIDNPAHAAKIRELEIQRENPSGAGELDEKERYPTDRVAHTDAEGDVDMTSHISPSEEEVERSERLLIAALRHMVNLESFRWDRWVPVINKGEELLSCRHESAQGATGVFVELYQEDVWTALRDYTQVKRLWVVDLGRYDQIFDECKPIYESTIFTLSNLTHLSLKVYYSPTNENEGGQAAAAFIQAQQNNNHHDDDDDDEAEEDDIERPPGRVRVDRLRDLLFRCPDLESLSLSIIDRNFFWGFDANPFTDISSLFMPYSDRPPLPKLTHLELWDVLIPDPNLMTIFLISHPRLCHVSTGLSLSDTGLPRASFTIEPSLIPPHQQFLPDLEFLDVQPEPLKQLLLNISQPGSLRVLRNVEPSVWGAVYPEQDDEDRMSTLDDVWGAPESPSTPNQDSARMNLLAGFTNLEKIHVSNLLSFSQLDKLAEAVPYLKSLEIGWYEIPRHGHLSPDLLRSTNSPTPHVLILPHLAKFRHLEECHGLQFWPPRQANPPLSLDSEEVLSVAREVAAACPSLRRVSVPGIGFELVKSNGDVQIRLA</sequence>
<organism evidence="2 3">
    <name type="scientific">Panaeolus cyanescens</name>
    <dbReference type="NCBI Taxonomy" id="181874"/>
    <lineage>
        <taxon>Eukaryota</taxon>
        <taxon>Fungi</taxon>
        <taxon>Dikarya</taxon>
        <taxon>Basidiomycota</taxon>
        <taxon>Agaricomycotina</taxon>
        <taxon>Agaricomycetes</taxon>
        <taxon>Agaricomycetidae</taxon>
        <taxon>Agaricales</taxon>
        <taxon>Agaricineae</taxon>
        <taxon>Galeropsidaceae</taxon>
        <taxon>Panaeolus</taxon>
    </lineage>
</organism>
<dbReference type="STRING" id="181874.A0A409VI83"/>
<dbReference type="InParanoid" id="A0A409VI83"/>